<evidence type="ECO:0000313" key="2">
    <source>
        <dbReference type="Proteomes" id="UP000887565"/>
    </source>
</evidence>
<reference evidence="3" key="1">
    <citation type="submission" date="2022-11" db="UniProtKB">
        <authorList>
            <consortium name="WormBaseParasite"/>
        </authorList>
    </citation>
    <scope>IDENTIFICATION</scope>
</reference>
<accession>A0A915IYI5</accession>
<keyword evidence="2" id="KW-1185">Reference proteome</keyword>
<evidence type="ECO:0000256" key="1">
    <source>
        <dbReference type="SAM" id="MobiDB-lite"/>
    </source>
</evidence>
<organism evidence="2 3">
    <name type="scientific">Romanomermis culicivorax</name>
    <name type="common">Nematode worm</name>
    <dbReference type="NCBI Taxonomy" id="13658"/>
    <lineage>
        <taxon>Eukaryota</taxon>
        <taxon>Metazoa</taxon>
        <taxon>Ecdysozoa</taxon>
        <taxon>Nematoda</taxon>
        <taxon>Enoplea</taxon>
        <taxon>Dorylaimia</taxon>
        <taxon>Mermithida</taxon>
        <taxon>Mermithoidea</taxon>
        <taxon>Mermithidae</taxon>
        <taxon>Romanomermis</taxon>
    </lineage>
</organism>
<proteinExistence type="predicted"/>
<sequence>MMNNMDTEKNAFYRHFEVVPEKKTKETALSRSIRETNDGVSSLGNIRFSVPDLNVMHEVNGINVDLQAYKVDDRDRNDQWVSIGQPVLLKNRNGSVYEFTSENIVLRLQLLSHDQLKALKNAAKIRNPNLNEAFIHLIPLQSITCKAVFFSNGHSVELQGKGTNLNQYQIPIKVPCLKNSEQRQNFISRIQKPDPLEWDCTFTADGKEKFVNRIEISARDIQTAVDELDLFGPRDQIYVMRQQMTMFSQEIRSNLQIEEDYELDEKFDEKLVERLISMASSAFQFVSIDQALEKISKFGFSQKDVQPDEIKRQLSDEMVADKSGQKASISVKSDTKQANEGENEYRGSGTGEVSWASLFNVKANGEVLKKNRGKWEKANMSVKDQLNEMNKDSQIHTKYEWDGSKIVPKAIKVALLHKNAFTRNIAVSYKKIVRKDARYRKQISITTGSFIAGPKIQKKGQPLSYCRLEAAPRSLNVSPLEKKAVSHIILCKGMRWMNACLRFGFFNLAAFSKAAR</sequence>
<feature type="region of interest" description="Disordered" evidence="1">
    <location>
        <begin position="322"/>
        <end position="349"/>
    </location>
</feature>
<evidence type="ECO:0000313" key="3">
    <source>
        <dbReference type="WBParaSite" id="nRc.2.0.1.t18792-RA"/>
    </source>
</evidence>
<name>A0A915IYI5_ROMCU</name>
<dbReference type="AlphaFoldDB" id="A0A915IYI5"/>
<protein>
    <submittedName>
        <fullName evidence="3">Uncharacterized protein</fullName>
    </submittedName>
</protein>
<feature type="compositionally biased region" description="Basic and acidic residues" evidence="1">
    <location>
        <begin position="333"/>
        <end position="345"/>
    </location>
</feature>
<dbReference type="Proteomes" id="UP000887565">
    <property type="component" value="Unplaced"/>
</dbReference>
<dbReference type="WBParaSite" id="nRc.2.0.1.t18792-RA">
    <property type="protein sequence ID" value="nRc.2.0.1.t18792-RA"/>
    <property type="gene ID" value="nRc.2.0.1.g18792"/>
</dbReference>